<gene>
    <name evidence="2" type="ORF">SAMN05216207_1001200</name>
</gene>
<proteinExistence type="predicted"/>
<dbReference type="EMBL" id="FOUY01000001">
    <property type="protein sequence ID" value="SFM58542.1"/>
    <property type="molecule type" value="Genomic_DNA"/>
</dbReference>
<keyword evidence="3" id="KW-1185">Reference proteome</keyword>
<evidence type="ECO:0000313" key="3">
    <source>
        <dbReference type="Proteomes" id="UP000199614"/>
    </source>
</evidence>
<evidence type="ECO:0000313" key="2">
    <source>
        <dbReference type="EMBL" id="SFM58542.1"/>
    </source>
</evidence>
<dbReference type="STRING" id="260086.SAMN05216207_1001200"/>
<reference evidence="2 3" key="1">
    <citation type="submission" date="2016-10" db="EMBL/GenBank/DDBJ databases">
        <authorList>
            <person name="de Groot N.N."/>
        </authorList>
    </citation>
    <scope>NUCLEOTIDE SEQUENCE [LARGE SCALE GENOMIC DNA]</scope>
    <source>
        <strain evidence="2 3">CGMCC 4.1877</strain>
    </source>
</reference>
<dbReference type="RefSeq" id="WP_245773214.1">
    <property type="nucleotide sequence ID" value="NZ_FOUY01000001.1"/>
</dbReference>
<protein>
    <submittedName>
        <fullName evidence="2">Uncharacterized protein</fullName>
    </submittedName>
</protein>
<organism evidence="2 3">
    <name type="scientific">Pseudonocardia ammonioxydans</name>
    <dbReference type="NCBI Taxonomy" id="260086"/>
    <lineage>
        <taxon>Bacteria</taxon>
        <taxon>Bacillati</taxon>
        <taxon>Actinomycetota</taxon>
        <taxon>Actinomycetes</taxon>
        <taxon>Pseudonocardiales</taxon>
        <taxon>Pseudonocardiaceae</taxon>
        <taxon>Pseudonocardia</taxon>
    </lineage>
</organism>
<name>A0A1I4S1X5_PSUAM</name>
<evidence type="ECO:0000256" key="1">
    <source>
        <dbReference type="SAM" id="MobiDB-lite"/>
    </source>
</evidence>
<dbReference type="Proteomes" id="UP000199614">
    <property type="component" value="Unassembled WGS sequence"/>
</dbReference>
<accession>A0A1I4S1X5</accession>
<dbReference type="AlphaFoldDB" id="A0A1I4S1X5"/>
<sequence>MNTPSAPPAPGSAGMVVPVSRLVKAGLRRVTDAIADTAPAPVEDLHAHAARSRRLSKLYARRARWFAVLERDTVRQHHIPLVYVQAVVEAGCSADREARFWTDTADDWQALIEARPTSDVAGAMSNWHELGLPDEPPAPSSPAGSIR</sequence>
<feature type="region of interest" description="Disordered" evidence="1">
    <location>
        <begin position="127"/>
        <end position="147"/>
    </location>
</feature>